<dbReference type="WBParaSite" id="MCOS_0000054201-mRNA-1">
    <property type="protein sequence ID" value="MCOS_0000054201-mRNA-1"/>
    <property type="gene ID" value="MCOS_0000054201"/>
</dbReference>
<organism evidence="3">
    <name type="scientific">Mesocestoides corti</name>
    <name type="common">Flatworm</name>
    <dbReference type="NCBI Taxonomy" id="53468"/>
    <lineage>
        <taxon>Eukaryota</taxon>
        <taxon>Metazoa</taxon>
        <taxon>Spiralia</taxon>
        <taxon>Lophotrochozoa</taxon>
        <taxon>Platyhelminthes</taxon>
        <taxon>Cestoda</taxon>
        <taxon>Eucestoda</taxon>
        <taxon>Cyclophyllidea</taxon>
        <taxon>Mesocestoididae</taxon>
        <taxon>Mesocestoides</taxon>
    </lineage>
</organism>
<keyword evidence="2" id="KW-1185">Reference proteome</keyword>
<dbReference type="Proteomes" id="UP000267029">
    <property type="component" value="Unassembled WGS sequence"/>
</dbReference>
<dbReference type="STRING" id="53468.A0A0R3U282"/>
<evidence type="ECO:0000313" key="3">
    <source>
        <dbReference type="WBParaSite" id="MCOS_0000054201-mRNA-1"/>
    </source>
</evidence>
<dbReference type="EMBL" id="UXSR01000049">
    <property type="protein sequence ID" value="VDD74540.1"/>
    <property type="molecule type" value="Genomic_DNA"/>
</dbReference>
<gene>
    <name evidence="1" type="ORF">MCOS_LOCUS543</name>
</gene>
<dbReference type="AlphaFoldDB" id="A0A0R3U282"/>
<reference evidence="3" key="1">
    <citation type="submission" date="2017-02" db="UniProtKB">
        <authorList>
            <consortium name="WormBaseParasite"/>
        </authorList>
    </citation>
    <scope>IDENTIFICATION</scope>
</reference>
<proteinExistence type="predicted"/>
<dbReference type="OrthoDB" id="30336at2759"/>
<reference evidence="1 2" key="2">
    <citation type="submission" date="2018-10" db="EMBL/GenBank/DDBJ databases">
        <authorList>
            <consortium name="Pathogen Informatics"/>
        </authorList>
    </citation>
    <scope>NUCLEOTIDE SEQUENCE [LARGE SCALE GENOMIC DNA]</scope>
</reference>
<evidence type="ECO:0000313" key="2">
    <source>
        <dbReference type="Proteomes" id="UP000267029"/>
    </source>
</evidence>
<name>A0A0R3U282_MESCO</name>
<protein>
    <submittedName>
        <fullName evidence="3">CXXC-type domain-containing protein</fullName>
    </submittedName>
</protein>
<evidence type="ECO:0000313" key="1">
    <source>
        <dbReference type="EMBL" id="VDD74540.1"/>
    </source>
</evidence>
<accession>A0A0R3U282</accession>
<sequence>MRARHLWSRVAQVHIPATKYNVVIHLASEEDYVFPPQLESSPDAAATVEVRLSPGLTLTANSLIFEYAAFHGMGEDEDYENANGGALGGGLLGPGATSLRNVRKKRVCWRCNLPILQGSTCQNCKQNGNQCSRCLFINLSDEEMFLCTKCGSSNFNFMSFTIVAR</sequence>